<reference evidence="2" key="1">
    <citation type="submission" date="2021-06" db="EMBL/GenBank/DDBJ databases">
        <title>Parelaphostrongylus tenuis whole genome reference sequence.</title>
        <authorList>
            <person name="Garwood T.J."/>
            <person name="Larsen P.A."/>
            <person name="Fountain-Jones N.M."/>
            <person name="Garbe J.R."/>
            <person name="Macchietto M.G."/>
            <person name="Kania S.A."/>
            <person name="Gerhold R.W."/>
            <person name="Richards J.E."/>
            <person name="Wolf T.M."/>
        </authorList>
    </citation>
    <scope>NUCLEOTIDE SEQUENCE</scope>
    <source>
        <strain evidence="2">MNPRO001-30</strain>
        <tissue evidence="2">Meninges</tissue>
    </source>
</reference>
<evidence type="ECO:0000256" key="1">
    <source>
        <dbReference type="SAM" id="MobiDB-lite"/>
    </source>
</evidence>
<organism evidence="2 3">
    <name type="scientific">Parelaphostrongylus tenuis</name>
    <name type="common">Meningeal worm</name>
    <dbReference type="NCBI Taxonomy" id="148309"/>
    <lineage>
        <taxon>Eukaryota</taxon>
        <taxon>Metazoa</taxon>
        <taxon>Ecdysozoa</taxon>
        <taxon>Nematoda</taxon>
        <taxon>Chromadorea</taxon>
        <taxon>Rhabditida</taxon>
        <taxon>Rhabditina</taxon>
        <taxon>Rhabditomorpha</taxon>
        <taxon>Strongyloidea</taxon>
        <taxon>Metastrongylidae</taxon>
        <taxon>Parelaphostrongylus</taxon>
    </lineage>
</organism>
<evidence type="ECO:0000313" key="2">
    <source>
        <dbReference type="EMBL" id="KAJ1353004.1"/>
    </source>
</evidence>
<accession>A0AAD5QKQ1</accession>
<dbReference type="AlphaFoldDB" id="A0AAD5QKQ1"/>
<proteinExistence type="predicted"/>
<evidence type="ECO:0000313" key="3">
    <source>
        <dbReference type="Proteomes" id="UP001196413"/>
    </source>
</evidence>
<comment type="caution">
    <text evidence="2">The sequence shown here is derived from an EMBL/GenBank/DDBJ whole genome shotgun (WGS) entry which is preliminary data.</text>
</comment>
<protein>
    <submittedName>
        <fullName evidence="2">Uncharacterized protein</fullName>
    </submittedName>
</protein>
<sequence length="69" mass="7716">MFIIFRDWTAPIHWDMLPARGTITPSAAVTPRPLQSSPVTSTSLHSHPASRQHKAAYCQTDNEETDLLN</sequence>
<name>A0AAD5QKQ1_PARTN</name>
<dbReference type="Proteomes" id="UP001196413">
    <property type="component" value="Unassembled WGS sequence"/>
</dbReference>
<dbReference type="EMBL" id="JAHQIW010001578">
    <property type="protein sequence ID" value="KAJ1353004.1"/>
    <property type="molecule type" value="Genomic_DNA"/>
</dbReference>
<feature type="compositionally biased region" description="Polar residues" evidence="1">
    <location>
        <begin position="24"/>
        <end position="45"/>
    </location>
</feature>
<feature type="region of interest" description="Disordered" evidence="1">
    <location>
        <begin position="24"/>
        <end position="69"/>
    </location>
</feature>
<gene>
    <name evidence="2" type="ORF">KIN20_009544</name>
</gene>
<keyword evidence="3" id="KW-1185">Reference proteome</keyword>